<dbReference type="InterPro" id="IPR011043">
    <property type="entry name" value="Gal_Oxase/kelch_b-propeller"/>
</dbReference>
<dbReference type="EMBL" id="JBBPBK010000005">
    <property type="protein sequence ID" value="KAK9285776.1"/>
    <property type="molecule type" value="Genomic_DNA"/>
</dbReference>
<dbReference type="PANTHER" id="PTHR31672">
    <property type="entry name" value="BNACNNG10540D PROTEIN"/>
    <property type="match status" value="1"/>
</dbReference>
<sequence>MVRKEDKRNKSMEGPTMPNLPNEIVFDILSRLPVRSLLRFRCVCKSWNALISDPHFVKTHLNRATTSDNNTYQQSQRILILSETVQSMDFETSSGDPSVVELDSLSKISKCSLFIAGSCNGLVCLECNQDIFLCNPATREYRKLPTPGHCPTILTFYGFGYDSSIDDYKMIRIIPNNMNYLGISSADVLTLKTNSWRRISDWPWRGFPDMGVFVNGALHWLANDANYVDYLIASFDLAGEKFKEVEKPNLGDEKSNFTIGVLGGCLCVFHYHHENGSKASTIWVLKQYGVKESWTKTITIPHFGVPKCLNYFVPLCITKNGELLMRVNGNKLYEAYLVMYNPIEKTLKIFRDLMITDGWFRAATYIESLVSPNGDKGIERTQA</sequence>
<dbReference type="InterPro" id="IPR017451">
    <property type="entry name" value="F-box-assoc_interact_dom"/>
</dbReference>
<evidence type="ECO:0000313" key="2">
    <source>
        <dbReference type="EMBL" id="KAK9285776.1"/>
    </source>
</evidence>
<evidence type="ECO:0000259" key="1">
    <source>
        <dbReference type="PROSITE" id="PS50181"/>
    </source>
</evidence>
<dbReference type="AlphaFoldDB" id="A0AAP0X1M9"/>
<accession>A0AAP0X1M9</accession>
<dbReference type="PANTHER" id="PTHR31672:SF13">
    <property type="entry name" value="F-BOX PROTEIN CPR30-LIKE"/>
    <property type="match status" value="1"/>
</dbReference>
<gene>
    <name evidence="2" type="ORF">L1049_024977</name>
</gene>
<dbReference type="Pfam" id="PF12937">
    <property type="entry name" value="F-box-like"/>
    <property type="match status" value="1"/>
</dbReference>
<dbReference type="SUPFAM" id="SSF50965">
    <property type="entry name" value="Galactose oxidase, central domain"/>
    <property type="match status" value="1"/>
</dbReference>
<dbReference type="Pfam" id="PF07734">
    <property type="entry name" value="FBA_1"/>
    <property type="match status" value="1"/>
</dbReference>
<keyword evidence="3" id="KW-1185">Reference proteome</keyword>
<dbReference type="PROSITE" id="PS50181">
    <property type="entry name" value="FBOX"/>
    <property type="match status" value="1"/>
</dbReference>
<dbReference type="Gene3D" id="1.20.1280.50">
    <property type="match status" value="1"/>
</dbReference>
<dbReference type="InterPro" id="IPR050796">
    <property type="entry name" value="SCF_F-box_component"/>
</dbReference>
<proteinExistence type="predicted"/>
<dbReference type="CDD" id="cd22157">
    <property type="entry name" value="F-box_AtFBW1-like"/>
    <property type="match status" value="1"/>
</dbReference>
<reference evidence="2 3" key="1">
    <citation type="journal article" date="2024" name="Plant J.">
        <title>Genome sequences and population genomics reveal climatic adaptation and genomic divergence between two closely related sweetgum species.</title>
        <authorList>
            <person name="Xu W.Q."/>
            <person name="Ren C.Q."/>
            <person name="Zhang X.Y."/>
            <person name="Comes H.P."/>
            <person name="Liu X.H."/>
            <person name="Li Y.G."/>
            <person name="Kettle C.J."/>
            <person name="Jalonen R."/>
            <person name="Gaisberger H."/>
            <person name="Ma Y.Z."/>
            <person name="Qiu Y.X."/>
        </authorList>
    </citation>
    <scope>NUCLEOTIDE SEQUENCE [LARGE SCALE GENOMIC DNA]</scope>
    <source>
        <strain evidence="2">Hangzhou</strain>
    </source>
</reference>
<dbReference type="NCBIfam" id="TIGR01640">
    <property type="entry name" value="F_box_assoc_1"/>
    <property type="match status" value="1"/>
</dbReference>
<comment type="caution">
    <text evidence="2">The sequence shown here is derived from an EMBL/GenBank/DDBJ whole genome shotgun (WGS) entry which is preliminary data.</text>
</comment>
<dbReference type="InterPro" id="IPR001810">
    <property type="entry name" value="F-box_dom"/>
</dbReference>
<feature type="domain" description="F-box" evidence="1">
    <location>
        <begin position="14"/>
        <end position="60"/>
    </location>
</feature>
<dbReference type="SMART" id="SM00256">
    <property type="entry name" value="FBOX"/>
    <property type="match status" value="1"/>
</dbReference>
<dbReference type="InterPro" id="IPR036047">
    <property type="entry name" value="F-box-like_dom_sf"/>
</dbReference>
<dbReference type="InterPro" id="IPR006527">
    <property type="entry name" value="F-box-assoc_dom_typ1"/>
</dbReference>
<name>A0AAP0X1M9_LIQFO</name>
<dbReference type="SUPFAM" id="SSF81383">
    <property type="entry name" value="F-box domain"/>
    <property type="match status" value="1"/>
</dbReference>
<protein>
    <recommendedName>
        <fullName evidence="1">F-box domain-containing protein</fullName>
    </recommendedName>
</protein>
<organism evidence="2 3">
    <name type="scientific">Liquidambar formosana</name>
    <name type="common">Formosan gum</name>
    <dbReference type="NCBI Taxonomy" id="63359"/>
    <lineage>
        <taxon>Eukaryota</taxon>
        <taxon>Viridiplantae</taxon>
        <taxon>Streptophyta</taxon>
        <taxon>Embryophyta</taxon>
        <taxon>Tracheophyta</taxon>
        <taxon>Spermatophyta</taxon>
        <taxon>Magnoliopsida</taxon>
        <taxon>eudicotyledons</taxon>
        <taxon>Gunneridae</taxon>
        <taxon>Pentapetalae</taxon>
        <taxon>Saxifragales</taxon>
        <taxon>Altingiaceae</taxon>
        <taxon>Liquidambar</taxon>
    </lineage>
</organism>
<evidence type="ECO:0000313" key="3">
    <source>
        <dbReference type="Proteomes" id="UP001415857"/>
    </source>
</evidence>
<dbReference type="Proteomes" id="UP001415857">
    <property type="component" value="Unassembled WGS sequence"/>
</dbReference>